<dbReference type="EMBL" id="AP027141">
    <property type="protein sequence ID" value="BDV31128.1"/>
    <property type="molecule type" value="Genomic_DNA"/>
</dbReference>
<sequence>MTWGARIRLLLGLLVVFAIVAACTLVFTQRQSRAESRSASITAESFTVGSAYPGTVTTMDAAVGDEVEEGETLFEVRSPQLARDLESDVVTADDLGMPVDDDGTYAIVSTVDGTLSEVLAPVGDFVQGGEVLATINRAGTLAVAAEFVLTPRDYGRIGEGSSVEVSLPDDQVVTGTVSTIDVDTVDGQASSTIVIDSKALAAEPIGGLYQPGTPVTATLQLRDDGPLAGAADAARDFLRKVGW</sequence>
<dbReference type="Proteomes" id="UP001317779">
    <property type="component" value="Chromosome"/>
</dbReference>
<reference evidence="2 3" key="1">
    <citation type="submission" date="2022-12" db="EMBL/GenBank/DDBJ databases">
        <title>Microbacterium terricola strain KV-448 chromosome, complete genome.</title>
        <authorList>
            <person name="Oshima T."/>
            <person name="Moriya T."/>
            <person name="Bessho Y."/>
        </authorList>
    </citation>
    <scope>NUCLEOTIDE SEQUENCE [LARGE SCALE GENOMIC DNA]</scope>
    <source>
        <strain evidence="2 3">KV-448</strain>
    </source>
</reference>
<protein>
    <recommendedName>
        <fullName evidence="4">HlyD family efflux transporter periplasmic adaptor subunit</fullName>
    </recommendedName>
</protein>
<evidence type="ECO:0000256" key="1">
    <source>
        <dbReference type="ARBA" id="ARBA00022448"/>
    </source>
</evidence>
<name>A0ABM8DZM7_9MICO</name>
<dbReference type="Gene3D" id="2.40.50.100">
    <property type="match status" value="1"/>
</dbReference>
<evidence type="ECO:0008006" key="4">
    <source>
        <dbReference type="Google" id="ProtNLM"/>
    </source>
</evidence>
<dbReference type="PANTHER" id="PTHR30097">
    <property type="entry name" value="CATION EFFLUX SYSTEM PROTEIN CUSB"/>
    <property type="match status" value="1"/>
</dbReference>
<evidence type="ECO:0000313" key="3">
    <source>
        <dbReference type="Proteomes" id="UP001317779"/>
    </source>
</evidence>
<keyword evidence="1" id="KW-0813">Transport</keyword>
<dbReference type="InterPro" id="IPR051909">
    <property type="entry name" value="MFP_Cation_Efflux"/>
</dbReference>
<organism evidence="2 3">
    <name type="scientific">Microbacterium terricola</name>
    <dbReference type="NCBI Taxonomy" id="344163"/>
    <lineage>
        <taxon>Bacteria</taxon>
        <taxon>Bacillati</taxon>
        <taxon>Actinomycetota</taxon>
        <taxon>Actinomycetes</taxon>
        <taxon>Micrococcales</taxon>
        <taxon>Microbacteriaceae</taxon>
        <taxon>Microbacterium</taxon>
    </lineage>
</organism>
<accession>A0ABM8DZM7</accession>
<evidence type="ECO:0000313" key="2">
    <source>
        <dbReference type="EMBL" id="BDV31128.1"/>
    </source>
</evidence>
<dbReference type="RefSeq" id="WP_263798291.1">
    <property type="nucleotide sequence ID" value="NZ_AP027141.1"/>
</dbReference>
<proteinExistence type="predicted"/>
<dbReference type="PANTHER" id="PTHR30097:SF4">
    <property type="entry name" value="SLR6042 PROTEIN"/>
    <property type="match status" value="1"/>
</dbReference>
<dbReference type="SUPFAM" id="SSF51230">
    <property type="entry name" value="Single hybrid motif"/>
    <property type="match status" value="1"/>
</dbReference>
<dbReference type="PROSITE" id="PS51257">
    <property type="entry name" value="PROKAR_LIPOPROTEIN"/>
    <property type="match status" value="1"/>
</dbReference>
<dbReference type="InterPro" id="IPR011053">
    <property type="entry name" value="Single_hybrid_motif"/>
</dbReference>
<keyword evidence="3" id="KW-1185">Reference proteome</keyword>
<gene>
    <name evidence="2" type="ORF">Microterr_17880</name>
</gene>